<proteinExistence type="inferred from homology"/>
<dbReference type="InterPro" id="IPR036005">
    <property type="entry name" value="Creatinase/aminopeptidase-like"/>
</dbReference>
<dbReference type="InterPro" id="IPR047113">
    <property type="entry name" value="PA2G4/ARX1"/>
</dbReference>
<dbReference type="GO" id="GO:0006508">
    <property type="term" value="P:proteolysis"/>
    <property type="evidence" value="ECO:0007669"/>
    <property type="project" value="UniProtKB-KW"/>
</dbReference>
<keyword evidence="4" id="KW-0963">Cytoplasm</keyword>
<dbReference type="GeneID" id="20525539"/>
<dbReference type="PANTHER" id="PTHR10804:SF102">
    <property type="entry name" value="METALLOPROTEASE ARX1-RELATED"/>
    <property type="match status" value="1"/>
</dbReference>
<dbReference type="SUPFAM" id="SSF46785">
    <property type="entry name" value="Winged helix' DNA-binding domain"/>
    <property type="match status" value="1"/>
</dbReference>
<evidence type="ECO:0000256" key="6">
    <source>
        <dbReference type="ARBA" id="ARBA00022723"/>
    </source>
</evidence>
<dbReference type="Proteomes" id="UP000030693">
    <property type="component" value="Unassembled WGS sequence"/>
</dbReference>
<evidence type="ECO:0000256" key="3">
    <source>
        <dbReference type="ARBA" id="ARBA00007319"/>
    </source>
</evidence>
<dbReference type="GO" id="GO:0005737">
    <property type="term" value="C:cytoplasm"/>
    <property type="evidence" value="ECO:0007669"/>
    <property type="project" value="UniProtKB-SubCell"/>
</dbReference>
<gene>
    <name evidence="14" type="ORF">H696_00814</name>
</gene>
<keyword evidence="7" id="KW-0378">Hydrolase</keyword>
<name>A0A058ZIC6_FONAL</name>
<evidence type="ECO:0000256" key="12">
    <source>
        <dbReference type="ARBA" id="ARBA00034680"/>
    </source>
</evidence>
<dbReference type="GO" id="GO:0005634">
    <property type="term" value="C:nucleus"/>
    <property type="evidence" value="ECO:0007669"/>
    <property type="project" value="UniProtKB-SubCell"/>
</dbReference>
<organism evidence="14">
    <name type="scientific">Fonticula alba</name>
    <name type="common">Slime mold</name>
    <dbReference type="NCBI Taxonomy" id="691883"/>
    <lineage>
        <taxon>Eukaryota</taxon>
        <taxon>Rotosphaerida</taxon>
        <taxon>Fonticulaceae</taxon>
        <taxon>Fonticula</taxon>
    </lineage>
</organism>
<dbReference type="OMA" id="SRMFYSE"/>
<comment type="similarity">
    <text evidence="3">Belongs to the peptidase M24 family.</text>
</comment>
<keyword evidence="6" id="KW-0479">Metal-binding</keyword>
<dbReference type="SUPFAM" id="SSF55920">
    <property type="entry name" value="Creatinase/aminopeptidase"/>
    <property type="match status" value="1"/>
</dbReference>
<evidence type="ECO:0000256" key="1">
    <source>
        <dbReference type="ARBA" id="ARBA00004123"/>
    </source>
</evidence>
<dbReference type="InterPro" id="IPR036390">
    <property type="entry name" value="WH_DNA-bd_sf"/>
</dbReference>
<accession>A0A058ZIC6</accession>
<evidence type="ECO:0000259" key="13">
    <source>
        <dbReference type="Pfam" id="PF00557"/>
    </source>
</evidence>
<dbReference type="GO" id="GO:0008237">
    <property type="term" value="F:metallopeptidase activity"/>
    <property type="evidence" value="ECO:0007669"/>
    <property type="project" value="UniProtKB-KW"/>
</dbReference>
<dbReference type="PANTHER" id="PTHR10804">
    <property type="entry name" value="PROTEASE FAMILY M24 METHIONYL AMINOPEPTIDASE, AMINOPEPTIDASE P"/>
    <property type="match status" value="1"/>
</dbReference>
<keyword evidence="5" id="KW-0645">Protease</keyword>
<evidence type="ECO:0000256" key="11">
    <source>
        <dbReference type="ARBA" id="ARBA00033475"/>
    </source>
</evidence>
<evidence type="ECO:0000256" key="5">
    <source>
        <dbReference type="ARBA" id="ARBA00022670"/>
    </source>
</evidence>
<feature type="domain" description="Peptidase M24" evidence="13">
    <location>
        <begin position="33"/>
        <end position="252"/>
    </location>
</feature>
<comment type="function">
    <text evidence="12">Probable metalloprotease involved in proper assembly of pre-ribosomal particles during the biogenesis of the 60S ribosomal subunit. Accompanies the pre-60S particles to the cytoplasm.</text>
</comment>
<dbReference type="Gene3D" id="1.10.10.10">
    <property type="entry name" value="Winged helix-like DNA-binding domain superfamily/Winged helix DNA-binding domain"/>
    <property type="match status" value="1"/>
</dbReference>
<sequence>MSRGRRQLEREFQSECFEDIEDTIVNPDVRNFYQIAASIANGALAAVVDACQPGASVLDLCILGDRHILESQGTIPRHYRQFRHGVAFPTSVAVNNIIGNCCPLKTDPPMFINPGDIVKIELGVHFNTFPVMAGTTVHVPPGDGADSPVADFPRLADLLSATHYASLAALQLLRPGHRCADLRAAISQVAAHFRCNVIPGILSTSLHRELVEGHKSFSLGAKDGRHPRDGITFEEGEVYAVSILLSTGTGSCRLASQAAHPALSRPNIYARQPLGFSTQLRLRASRTLLNQITEHHSVFPFSVRSLGDEAAIRLGLADLASKDMVTPYPTFVEAPTETVAMAKFTVLLTHEGPLPVAFAPVDDRTHLIQPLDGLRELACFEALVAGARRLPALSTKGQVDLPDRLTRRFRTMGLGSRGPAGRRAQLEAVYSASSSEDDELGVAGGGQ</sequence>
<keyword evidence="15" id="KW-1185">Reference proteome</keyword>
<dbReference type="AlphaFoldDB" id="A0A058ZIC6"/>
<evidence type="ECO:0000256" key="9">
    <source>
        <dbReference type="ARBA" id="ARBA00023242"/>
    </source>
</evidence>
<evidence type="ECO:0000256" key="4">
    <source>
        <dbReference type="ARBA" id="ARBA00022490"/>
    </source>
</evidence>
<dbReference type="InterPro" id="IPR000994">
    <property type="entry name" value="Pept_M24"/>
</dbReference>
<evidence type="ECO:0000256" key="10">
    <source>
        <dbReference type="ARBA" id="ARBA00026155"/>
    </source>
</evidence>
<keyword evidence="8" id="KW-0482">Metalloprotease</keyword>
<dbReference type="OrthoDB" id="5876363at2759"/>
<protein>
    <recommendedName>
        <fullName evidence="10">Probable metalloprotease ARX1</fullName>
    </recommendedName>
    <alternativeName>
        <fullName evidence="11">Associated with ribosomal export complex protein 1</fullName>
    </alternativeName>
</protein>
<dbReference type="Gene3D" id="3.90.230.10">
    <property type="entry name" value="Creatinase/methionine aminopeptidase superfamily"/>
    <property type="match status" value="1"/>
</dbReference>
<evidence type="ECO:0000313" key="15">
    <source>
        <dbReference type="Proteomes" id="UP000030693"/>
    </source>
</evidence>
<dbReference type="GO" id="GO:0046872">
    <property type="term" value="F:metal ion binding"/>
    <property type="evidence" value="ECO:0007669"/>
    <property type="project" value="UniProtKB-KW"/>
</dbReference>
<dbReference type="eggNOG" id="KOG2776">
    <property type="taxonomic scope" value="Eukaryota"/>
</dbReference>
<evidence type="ECO:0000256" key="2">
    <source>
        <dbReference type="ARBA" id="ARBA00004496"/>
    </source>
</evidence>
<dbReference type="STRING" id="691883.A0A058ZIC6"/>
<dbReference type="EMBL" id="KB932201">
    <property type="protein sequence ID" value="KCV73272.1"/>
    <property type="molecule type" value="Genomic_DNA"/>
</dbReference>
<keyword evidence="9" id="KW-0539">Nucleus</keyword>
<reference evidence="14" key="1">
    <citation type="submission" date="2013-04" db="EMBL/GenBank/DDBJ databases">
        <title>The Genome Sequence of Fonticula alba ATCC 38817.</title>
        <authorList>
            <consortium name="The Broad Institute Genomics Platform"/>
            <person name="Russ C."/>
            <person name="Cuomo C."/>
            <person name="Burger G."/>
            <person name="Gray M.W."/>
            <person name="Holland P.W.H."/>
            <person name="King N."/>
            <person name="Lang F.B.F."/>
            <person name="Roger A.J."/>
            <person name="Ruiz-Trillo I."/>
            <person name="Brown M."/>
            <person name="Walker B."/>
            <person name="Young S."/>
            <person name="Zeng Q."/>
            <person name="Gargeya S."/>
            <person name="Fitzgerald M."/>
            <person name="Haas B."/>
            <person name="Abouelleil A."/>
            <person name="Allen A.W."/>
            <person name="Alvarado L."/>
            <person name="Arachchi H.M."/>
            <person name="Berlin A.M."/>
            <person name="Chapman S.B."/>
            <person name="Gainer-Dewar J."/>
            <person name="Goldberg J."/>
            <person name="Griggs A."/>
            <person name="Gujja S."/>
            <person name="Hansen M."/>
            <person name="Howarth C."/>
            <person name="Imamovic A."/>
            <person name="Ireland A."/>
            <person name="Larimer J."/>
            <person name="McCowan C."/>
            <person name="Murphy C."/>
            <person name="Pearson M."/>
            <person name="Poon T.W."/>
            <person name="Priest M."/>
            <person name="Roberts A."/>
            <person name="Saif S."/>
            <person name="Shea T."/>
            <person name="Sisk P."/>
            <person name="Sykes S."/>
            <person name="Wortman J."/>
            <person name="Nusbaum C."/>
            <person name="Birren B."/>
        </authorList>
    </citation>
    <scope>NUCLEOTIDE SEQUENCE [LARGE SCALE GENOMIC DNA]</scope>
    <source>
        <strain evidence="14">ATCC 38817</strain>
    </source>
</reference>
<comment type="subcellular location">
    <subcellularLocation>
        <location evidence="2">Cytoplasm</location>
    </subcellularLocation>
    <subcellularLocation>
        <location evidence="1">Nucleus</location>
    </subcellularLocation>
</comment>
<evidence type="ECO:0000313" key="14">
    <source>
        <dbReference type="EMBL" id="KCV73272.1"/>
    </source>
</evidence>
<dbReference type="RefSeq" id="XP_009492973.1">
    <property type="nucleotide sequence ID" value="XM_009494698.1"/>
</dbReference>
<evidence type="ECO:0000256" key="8">
    <source>
        <dbReference type="ARBA" id="ARBA00023049"/>
    </source>
</evidence>
<evidence type="ECO:0000256" key="7">
    <source>
        <dbReference type="ARBA" id="ARBA00022801"/>
    </source>
</evidence>
<dbReference type="Pfam" id="PF00557">
    <property type="entry name" value="Peptidase_M24"/>
    <property type="match status" value="1"/>
</dbReference>
<dbReference type="InterPro" id="IPR036388">
    <property type="entry name" value="WH-like_DNA-bd_sf"/>
</dbReference>